<feature type="domain" description="Penicillin binding protein A dimerisation" evidence="3">
    <location>
        <begin position="60"/>
        <end position="131"/>
    </location>
</feature>
<keyword evidence="1" id="KW-1133">Transmembrane helix</keyword>
<sequence length="478" mass="52829">MSNIPNNNISKNIKNVLVVFLVCFIGIISYITYFQIFKAEEISSSQYNKRLQAKRNEVLRGTIYDVNMKPLAKSKKISKLNQERTYAYGEIFANVLGYVSPQYGITGLEKQYDKELTGLDTMDISKVFKFFNEETEKVGHDLRTTLNSEVQKKAYDLLGDQRGAVVLLNPKNGEVISLVSKPSYDPNKLEEQWKNISSSESKPLYNRATYGLYPPGSVFKVITAVSALENINGIKQKTFQDEGKIVFNSKESLKNYNGEVLGNINFNEAFTHSSNVVFGTIGLELGNDKLRTTAEKFYFNKDIPIKDFSVKNGRFPTLKNYEKGNIAQSAIGQASVLVSPLQMALVTSAIANDGVMMKPILVKDVLNDKGQRIKKSSSESLGQITTKENAVIIKEFMKDVVEKGTGGKASIDDVTVCGKTGTADNELGNKKPHSWFVGFAPYKDPQVAVAVIVENGGVGGGKAAEIAGEIMKFYLKSK</sequence>
<dbReference type="SUPFAM" id="SSF56519">
    <property type="entry name" value="Penicillin binding protein dimerisation domain"/>
    <property type="match status" value="1"/>
</dbReference>
<accession>A0ABT4D5J0</accession>
<keyword evidence="1" id="KW-0812">Transmembrane</keyword>
<gene>
    <name evidence="4" type="ORF">OW729_02910</name>
</gene>
<name>A0ABT4D5J0_9CLOT</name>
<dbReference type="EMBL" id="JAPQFJ010000002">
    <property type="protein sequence ID" value="MCY6957554.1"/>
    <property type="molecule type" value="Genomic_DNA"/>
</dbReference>
<dbReference type="Pfam" id="PF21922">
    <property type="entry name" value="PBP_dimer_2"/>
    <property type="match status" value="1"/>
</dbReference>
<dbReference type="Gene3D" id="3.90.1310.10">
    <property type="entry name" value="Penicillin-binding protein 2a (Domain 2)"/>
    <property type="match status" value="1"/>
</dbReference>
<dbReference type="Gene3D" id="3.40.710.10">
    <property type="entry name" value="DD-peptidase/beta-lactamase superfamily"/>
    <property type="match status" value="1"/>
</dbReference>
<feature type="domain" description="Penicillin-binding protein transpeptidase" evidence="2">
    <location>
        <begin position="163"/>
        <end position="472"/>
    </location>
</feature>
<proteinExistence type="predicted"/>
<dbReference type="PANTHER" id="PTHR30627">
    <property type="entry name" value="PEPTIDOGLYCAN D,D-TRANSPEPTIDASE"/>
    <property type="match status" value="1"/>
</dbReference>
<organism evidence="4 5">
    <name type="scientific">Clostridium brassicae</name>
    <dbReference type="NCBI Taxonomy" id="2999072"/>
    <lineage>
        <taxon>Bacteria</taxon>
        <taxon>Bacillati</taxon>
        <taxon>Bacillota</taxon>
        <taxon>Clostridia</taxon>
        <taxon>Eubacteriales</taxon>
        <taxon>Clostridiaceae</taxon>
        <taxon>Clostridium</taxon>
    </lineage>
</organism>
<comment type="caution">
    <text evidence="4">The sequence shown here is derived from an EMBL/GenBank/DDBJ whole genome shotgun (WGS) entry which is preliminary data.</text>
</comment>
<evidence type="ECO:0000256" key="1">
    <source>
        <dbReference type="SAM" id="Phobius"/>
    </source>
</evidence>
<evidence type="ECO:0000313" key="4">
    <source>
        <dbReference type="EMBL" id="MCY6957554.1"/>
    </source>
</evidence>
<dbReference type="PANTHER" id="PTHR30627:SF24">
    <property type="entry name" value="PENICILLIN-BINDING PROTEIN 4B"/>
    <property type="match status" value="1"/>
</dbReference>
<dbReference type="InterPro" id="IPR012338">
    <property type="entry name" value="Beta-lactam/transpept-like"/>
</dbReference>
<evidence type="ECO:0000259" key="3">
    <source>
        <dbReference type="Pfam" id="PF21922"/>
    </source>
</evidence>
<dbReference type="Pfam" id="PF00905">
    <property type="entry name" value="Transpeptidase"/>
    <property type="match status" value="1"/>
</dbReference>
<dbReference type="InterPro" id="IPR050515">
    <property type="entry name" value="Beta-lactam/transpept"/>
</dbReference>
<dbReference type="RefSeq" id="WP_268059937.1">
    <property type="nucleotide sequence ID" value="NZ_JAPQFJ010000002.1"/>
</dbReference>
<dbReference type="InterPro" id="IPR036138">
    <property type="entry name" value="PBP_dimer_sf"/>
</dbReference>
<feature type="transmembrane region" description="Helical" evidence="1">
    <location>
        <begin position="16"/>
        <end position="36"/>
    </location>
</feature>
<keyword evidence="1" id="KW-0472">Membrane</keyword>
<dbReference type="InterPro" id="IPR054120">
    <property type="entry name" value="PBPA_dimer"/>
</dbReference>
<evidence type="ECO:0000259" key="2">
    <source>
        <dbReference type="Pfam" id="PF00905"/>
    </source>
</evidence>
<dbReference type="SUPFAM" id="SSF56601">
    <property type="entry name" value="beta-lactamase/transpeptidase-like"/>
    <property type="match status" value="1"/>
</dbReference>
<dbReference type="InterPro" id="IPR001460">
    <property type="entry name" value="PCN-bd_Tpept"/>
</dbReference>
<dbReference type="Proteomes" id="UP001144612">
    <property type="component" value="Unassembled WGS sequence"/>
</dbReference>
<reference evidence="4" key="1">
    <citation type="submission" date="2022-12" db="EMBL/GenBank/DDBJ databases">
        <title>Clostridium sp. nov., isolated from industrial wastewater.</title>
        <authorList>
            <person name="Jiayan W."/>
        </authorList>
    </citation>
    <scope>NUCLEOTIDE SEQUENCE</scope>
    <source>
        <strain evidence="4">ZC22-4</strain>
    </source>
</reference>
<keyword evidence="5" id="KW-1185">Reference proteome</keyword>
<protein>
    <submittedName>
        <fullName evidence="4">Penicillin-binding transpeptidase domain-containing protein</fullName>
    </submittedName>
</protein>
<evidence type="ECO:0000313" key="5">
    <source>
        <dbReference type="Proteomes" id="UP001144612"/>
    </source>
</evidence>